<accession>A0ABT2PH60</accession>
<comment type="caution">
    <text evidence="1">The sequence shown here is derived from an EMBL/GenBank/DDBJ whole genome shotgun (WGS) entry which is preliminary data.</text>
</comment>
<dbReference type="Proteomes" id="UP001525968">
    <property type="component" value="Unassembled WGS sequence"/>
</dbReference>
<organism evidence="1 2">
    <name type="scientific">Acidovorax bellezanensis</name>
    <dbReference type="NCBI Taxonomy" id="2976702"/>
    <lineage>
        <taxon>Bacteria</taxon>
        <taxon>Pseudomonadati</taxon>
        <taxon>Pseudomonadota</taxon>
        <taxon>Betaproteobacteria</taxon>
        <taxon>Burkholderiales</taxon>
        <taxon>Comamonadaceae</taxon>
        <taxon>Acidovorax</taxon>
    </lineage>
</organism>
<dbReference type="RefSeq" id="WP_261498743.1">
    <property type="nucleotide sequence ID" value="NZ_JAODYH010000003.1"/>
</dbReference>
<protein>
    <submittedName>
        <fullName evidence="1">AlpA family phage regulatory protein</fullName>
    </submittedName>
</protein>
<dbReference type="Pfam" id="PF05930">
    <property type="entry name" value="Phage_AlpA"/>
    <property type="match status" value="1"/>
</dbReference>
<evidence type="ECO:0000313" key="1">
    <source>
        <dbReference type="EMBL" id="MCT9809781.1"/>
    </source>
</evidence>
<evidence type="ECO:0000313" key="2">
    <source>
        <dbReference type="Proteomes" id="UP001525968"/>
    </source>
</evidence>
<dbReference type="InterPro" id="IPR010260">
    <property type="entry name" value="AlpA"/>
</dbReference>
<sequence>MSSKLAPNQAPTKAALPVITTSVFDQLPDSALLREADLVRSPKRPYTTAPLPFSAPTLWRKVKAGTFPKPIKLSERVTAFKVGEVRAWIAAQAAA</sequence>
<dbReference type="EMBL" id="JAODYH010000003">
    <property type="protein sequence ID" value="MCT9809781.1"/>
    <property type="molecule type" value="Genomic_DNA"/>
</dbReference>
<dbReference type="Gene3D" id="1.10.238.160">
    <property type="match status" value="1"/>
</dbReference>
<name>A0ABT2PH60_9BURK</name>
<gene>
    <name evidence="1" type="ORF">N0K08_03990</name>
</gene>
<reference evidence="1 2" key="1">
    <citation type="submission" date="2022-09" db="EMBL/GenBank/DDBJ databases">
        <title>Draft genome of isolate Be4.</title>
        <authorList>
            <person name="Sanchez-Castro I."/>
            <person name="Martinez-Rodriguez P."/>
            <person name="Descostes M."/>
            <person name="Merroun M."/>
        </authorList>
    </citation>
    <scope>NUCLEOTIDE SEQUENCE [LARGE SCALE GENOMIC DNA]</scope>
    <source>
        <strain evidence="1 2">Be4</strain>
    </source>
</reference>
<keyword evidence="2" id="KW-1185">Reference proteome</keyword>
<proteinExistence type="predicted"/>